<feature type="compositionally biased region" description="Polar residues" evidence="7">
    <location>
        <begin position="207"/>
        <end position="223"/>
    </location>
</feature>
<keyword evidence="3 6" id="KW-0863">Zinc-finger</keyword>
<dbReference type="FunFam" id="3.30.160.60:FF:000358">
    <property type="entry name" value="zinc finger protein 24"/>
    <property type="match status" value="1"/>
</dbReference>
<proteinExistence type="predicted"/>
<dbReference type="PROSITE" id="PS50157">
    <property type="entry name" value="ZINC_FINGER_C2H2_2"/>
    <property type="match status" value="4"/>
</dbReference>
<keyword evidence="4" id="KW-0862">Zinc</keyword>
<keyword evidence="1" id="KW-0479">Metal-binding</keyword>
<dbReference type="GO" id="GO:0008270">
    <property type="term" value="F:zinc ion binding"/>
    <property type="evidence" value="ECO:0007669"/>
    <property type="project" value="UniProtKB-KW"/>
</dbReference>
<dbReference type="InterPro" id="IPR013087">
    <property type="entry name" value="Znf_C2H2_type"/>
</dbReference>
<evidence type="ECO:0000256" key="1">
    <source>
        <dbReference type="ARBA" id="ARBA00022723"/>
    </source>
</evidence>
<dbReference type="InterPro" id="IPR036236">
    <property type="entry name" value="Znf_C2H2_sf"/>
</dbReference>
<dbReference type="EMBL" id="JAHLQT010014436">
    <property type="protein sequence ID" value="KAG7170337.1"/>
    <property type="molecule type" value="Genomic_DNA"/>
</dbReference>
<dbReference type="GO" id="GO:0000981">
    <property type="term" value="F:DNA-binding transcription factor activity, RNA polymerase II-specific"/>
    <property type="evidence" value="ECO:0007669"/>
    <property type="project" value="TreeGrafter"/>
</dbReference>
<dbReference type="PANTHER" id="PTHR23235:SF142">
    <property type="entry name" value="ZINC FINGER PROTEIN 384"/>
    <property type="match status" value="1"/>
</dbReference>
<evidence type="ECO:0000256" key="2">
    <source>
        <dbReference type="ARBA" id="ARBA00022737"/>
    </source>
</evidence>
<evidence type="ECO:0000313" key="9">
    <source>
        <dbReference type="EMBL" id="KAG7170337.1"/>
    </source>
</evidence>
<feature type="non-terminal residue" evidence="9">
    <location>
        <position position="1"/>
    </location>
</feature>
<dbReference type="PANTHER" id="PTHR23235">
    <property type="entry name" value="KRUEPPEL-LIKE TRANSCRIPTION FACTOR"/>
    <property type="match status" value="1"/>
</dbReference>
<feature type="domain" description="C2H2-type" evidence="8">
    <location>
        <begin position="32"/>
        <end position="60"/>
    </location>
</feature>
<sequence length="261" mass="29655">MRVHTGEKPITGFTRSWYLRRHMNVHTREKTKPCMKCKKSFSNIYTLEAHTKNVNCTGEPNLKSCSVCNKEFRSDSNLEMHMRTHTGEKPFKCSTCKKVFMWSDELKKHKSSHSSKKSSQICVICKKEFKSSANLTIHMYFHFGKESSLKSKDNKNDCDITSDTRDILQHTAENPLVGLCEQSSSSSFGSPSNTATDIEGRWKDHYNSNTDQVTGNRSTSRQSPEQQVLCAELLRVALQDISHIPFINFLKASFLGDAGDV</sequence>
<keyword evidence="10" id="KW-1185">Reference proteome</keyword>
<name>A0A8J5K7Y7_HOMAM</name>
<dbReference type="Gene3D" id="3.30.160.60">
    <property type="entry name" value="Classic Zinc Finger"/>
    <property type="match status" value="3"/>
</dbReference>
<evidence type="ECO:0000256" key="6">
    <source>
        <dbReference type="PROSITE-ProRule" id="PRU00042"/>
    </source>
</evidence>
<feature type="region of interest" description="Disordered" evidence="7">
    <location>
        <begin position="182"/>
        <end position="223"/>
    </location>
</feature>
<dbReference type="AlphaFoldDB" id="A0A8J5K7Y7"/>
<evidence type="ECO:0000256" key="3">
    <source>
        <dbReference type="ARBA" id="ARBA00022771"/>
    </source>
</evidence>
<feature type="domain" description="C2H2-type" evidence="8">
    <location>
        <begin position="63"/>
        <end position="90"/>
    </location>
</feature>
<dbReference type="SUPFAM" id="SSF57667">
    <property type="entry name" value="beta-beta-alpha zinc fingers"/>
    <property type="match status" value="3"/>
</dbReference>
<keyword evidence="5" id="KW-0539">Nucleus</keyword>
<keyword evidence="2" id="KW-0677">Repeat</keyword>
<feature type="domain" description="C2H2-type" evidence="8">
    <location>
        <begin position="120"/>
        <end position="147"/>
    </location>
</feature>
<evidence type="ECO:0000256" key="5">
    <source>
        <dbReference type="ARBA" id="ARBA00023242"/>
    </source>
</evidence>
<reference evidence="9" key="1">
    <citation type="journal article" date="2021" name="Sci. Adv.">
        <title>The American lobster genome reveals insights on longevity, neural, and immune adaptations.</title>
        <authorList>
            <person name="Polinski J.M."/>
            <person name="Zimin A.V."/>
            <person name="Clark K.F."/>
            <person name="Kohn A.B."/>
            <person name="Sadowski N."/>
            <person name="Timp W."/>
            <person name="Ptitsyn A."/>
            <person name="Khanna P."/>
            <person name="Romanova D.Y."/>
            <person name="Williams P."/>
            <person name="Greenwood S.J."/>
            <person name="Moroz L.L."/>
            <person name="Walt D.R."/>
            <person name="Bodnar A.G."/>
        </authorList>
    </citation>
    <scope>NUCLEOTIDE SEQUENCE</scope>
    <source>
        <strain evidence="9">GMGI-L3</strain>
    </source>
</reference>
<feature type="compositionally biased region" description="Low complexity" evidence="7">
    <location>
        <begin position="183"/>
        <end position="192"/>
    </location>
</feature>
<organism evidence="9 10">
    <name type="scientific">Homarus americanus</name>
    <name type="common">American lobster</name>
    <dbReference type="NCBI Taxonomy" id="6706"/>
    <lineage>
        <taxon>Eukaryota</taxon>
        <taxon>Metazoa</taxon>
        <taxon>Ecdysozoa</taxon>
        <taxon>Arthropoda</taxon>
        <taxon>Crustacea</taxon>
        <taxon>Multicrustacea</taxon>
        <taxon>Malacostraca</taxon>
        <taxon>Eumalacostraca</taxon>
        <taxon>Eucarida</taxon>
        <taxon>Decapoda</taxon>
        <taxon>Pleocyemata</taxon>
        <taxon>Astacidea</taxon>
        <taxon>Nephropoidea</taxon>
        <taxon>Nephropidae</taxon>
        <taxon>Homarus</taxon>
    </lineage>
</organism>
<dbReference type="FunFam" id="3.30.160.60:FF:001818">
    <property type="entry name" value="GDNF-inducible zinc finger protein 1 isoform X1"/>
    <property type="match status" value="1"/>
</dbReference>
<feature type="domain" description="C2H2-type" evidence="8">
    <location>
        <begin position="91"/>
        <end position="118"/>
    </location>
</feature>
<evidence type="ECO:0000313" key="10">
    <source>
        <dbReference type="Proteomes" id="UP000747542"/>
    </source>
</evidence>
<dbReference type="PROSITE" id="PS00028">
    <property type="entry name" value="ZINC_FINGER_C2H2_1"/>
    <property type="match status" value="3"/>
</dbReference>
<gene>
    <name evidence="9" type="primary">Znf112-L3</name>
    <name evidence="9" type="ORF">Hamer_G016153</name>
</gene>
<dbReference type="Pfam" id="PF00096">
    <property type="entry name" value="zf-C2H2"/>
    <property type="match status" value="2"/>
</dbReference>
<dbReference type="Proteomes" id="UP000747542">
    <property type="component" value="Unassembled WGS sequence"/>
</dbReference>
<dbReference type="Pfam" id="PF13912">
    <property type="entry name" value="zf-C2H2_6"/>
    <property type="match status" value="2"/>
</dbReference>
<protein>
    <submittedName>
        <fullName evidence="9">Zinc finger protein 112-like 3</fullName>
    </submittedName>
</protein>
<dbReference type="SMART" id="SM00355">
    <property type="entry name" value="ZnF_C2H2"/>
    <property type="match status" value="4"/>
</dbReference>
<dbReference type="GO" id="GO:0000978">
    <property type="term" value="F:RNA polymerase II cis-regulatory region sequence-specific DNA binding"/>
    <property type="evidence" value="ECO:0007669"/>
    <property type="project" value="TreeGrafter"/>
</dbReference>
<comment type="caution">
    <text evidence="9">The sequence shown here is derived from an EMBL/GenBank/DDBJ whole genome shotgun (WGS) entry which is preliminary data.</text>
</comment>
<evidence type="ECO:0000259" key="8">
    <source>
        <dbReference type="PROSITE" id="PS50157"/>
    </source>
</evidence>
<evidence type="ECO:0000256" key="4">
    <source>
        <dbReference type="ARBA" id="ARBA00022833"/>
    </source>
</evidence>
<accession>A0A8J5K7Y7</accession>
<evidence type="ECO:0000256" key="7">
    <source>
        <dbReference type="SAM" id="MobiDB-lite"/>
    </source>
</evidence>